<sequence length="1058" mass="115447">MSNNPWPQGGAPGDWAPGPPVAYHMRPNGLGRSTLTSSPPLQQQRFAEMARYHPNAQYAQARYQPETRAYTAHSRTGSSPAASAEFSDSRAAASRSAHPPVASPPVRPRAAQNVSPPVAHSMLHAIPAPKYMHAPPYSVPPPAAHSVHATELVPAPIMDRVLIQATLDNEHFAVVNVTGLESAPRIKQCILEKLGFFHTELARWQLFRTEIGLTNMHNTPPIDDDTLLALCLQLGDNKGTVKFLVQEAAAALPAYAVDARARIPSTSPEPVRAPELHPVTPRHARGAANRMSIPSPGSDHALGTYAGWQPLLSTPASNAQPSLAPPTSSPEYADRRASMELKQHGAPPSLQPSHPAALQTMPLTPVHGTDTFLHSLAAPNTTSPMVEQASLPMQLSVSQQMPVRPDKIWPKSSTVARDGSHSTPIPTSAPSCEETTVYPLFKSASNSEERTGRILPPAPAPTESSQSPSSHRSSGVFDAPMERSRALWNDPVSAMSTYSAATTLSEENSREDTRLARVRHMMDQARLLDQHNDCASFASFSEDTLGGTFAQPLDSHTLVPGSDTYRAERTIMPSQGTLTPTHGARPVLTISINKPNAQTDPTSQRSSSGIDRRGSFANHDANWAFRPPAEQLYEQLDDLFPRHDLDKPLSDAASPVSNWKHSSASSNASSSSSNASATSTSAPAKGRGLARGPHHSIRVIAQNRKRFLDSTRHAERREAKRDQAVLDRRRSTKLWGGQMVEMKTNEADSVGVVPDATIGPELEPNTRPVFKWVKGDLIGKGTYGRVYLALNATTGEMIAVKQVELPRTRADRDSNRQRDVVAALKSEIATLKDLDHPNVVTCLGFEETRDTLSIFLEYVPGGSIGSCLRKHGKFDEDSTSSFLNQTLQGLAYLHKQGILHRDLKADNLLVDYHGTCKISDFGTVRRSEDIYSNVENMSLQGSIFWMAPEVMSLSPKGYSAKVDIWSLGCVVLEMLAGRRPWSDEEAVQAMFKIGAERRAPPIPSDCKLSKPAAHFLRNCFEIDPYKRPTAARLLEHVFAWPSPEYRFEHTPLGRALAQ</sequence>
<comment type="similarity">
    <text evidence="1">Belongs to the protein kinase superfamily. STE Ser/Thr protein kinase family. MAP kinase kinase kinase subfamily.</text>
</comment>
<dbReference type="GO" id="GO:0004709">
    <property type="term" value="F:MAP kinase kinase kinase activity"/>
    <property type="evidence" value="ECO:0007669"/>
    <property type="project" value="UniProtKB-ARBA"/>
</dbReference>
<evidence type="ECO:0000256" key="5">
    <source>
        <dbReference type="ARBA" id="ARBA00022840"/>
    </source>
</evidence>
<feature type="compositionally biased region" description="Low complexity" evidence="7">
    <location>
        <begin position="662"/>
        <end position="682"/>
    </location>
</feature>
<dbReference type="Proteomes" id="UP000232875">
    <property type="component" value="Unassembled WGS sequence"/>
</dbReference>
<feature type="region of interest" description="Disordered" evidence="7">
    <location>
        <begin position="312"/>
        <end position="332"/>
    </location>
</feature>
<evidence type="ECO:0000313" key="9">
    <source>
        <dbReference type="EMBL" id="PKI85216.1"/>
    </source>
</evidence>
<evidence type="ECO:0000313" key="10">
    <source>
        <dbReference type="Proteomes" id="UP000232875"/>
    </source>
</evidence>
<accession>A0A2N1JFC4</accession>
<reference evidence="9 10" key="1">
    <citation type="submission" date="2017-10" db="EMBL/GenBank/DDBJ databases">
        <title>A novel species of cold-tolerant Malassezia isolated from bats.</title>
        <authorList>
            <person name="Lorch J.M."/>
            <person name="Palmer J.M."/>
            <person name="Vanderwolf K.J."/>
            <person name="Schmidt K.Z."/>
            <person name="Verant M.L."/>
            <person name="Weller T.J."/>
            <person name="Blehert D.S."/>
        </authorList>
    </citation>
    <scope>NUCLEOTIDE SEQUENCE [LARGE SCALE GENOMIC DNA]</scope>
    <source>
        <strain evidence="9 10">NWHC:44797-103</strain>
    </source>
</reference>
<dbReference type="CDD" id="cd06629">
    <property type="entry name" value="STKc_Bck1_like"/>
    <property type="match status" value="1"/>
</dbReference>
<feature type="domain" description="Protein kinase" evidence="8">
    <location>
        <begin position="772"/>
        <end position="1039"/>
    </location>
</feature>
<feature type="compositionally biased region" description="Polar residues" evidence="7">
    <location>
        <begin position="591"/>
        <end position="609"/>
    </location>
</feature>
<evidence type="ECO:0000256" key="4">
    <source>
        <dbReference type="ARBA" id="ARBA00022777"/>
    </source>
</evidence>
<feature type="region of interest" description="Disordered" evidence="7">
    <location>
        <begin position="410"/>
        <end position="477"/>
    </location>
</feature>
<feature type="compositionally biased region" description="Polar residues" evidence="7">
    <location>
        <begin position="312"/>
        <end position="322"/>
    </location>
</feature>
<feature type="compositionally biased region" description="Polar residues" evidence="7">
    <location>
        <begin position="31"/>
        <end position="44"/>
    </location>
</feature>
<keyword evidence="5 6" id="KW-0067">ATP-binding</keyword>
<dbReference type="PANTHER" id="PTHR48016:SF48">
    <property type="entry name" value="SERINE_THREONINE-PROTEIN KINASE BCK1_SLK1_SSP31"/>
    <property type="match status" value="1"/>
</dbReference>
<gene>
    <name evidence="9" type="ORF">MVES_001205</name>
</gene>
<evidence type="ECO:0000256" key="2">
    <source>
        <dbReference type="ARBA" id="ARBA00022679"/>
    </source>
</evidence>
<evidence type="ECO:0000259" key="8">
    <source>
        <dbReference type="PROSITE" id="PS50011"/>
    </source>
</evidence>
<dbReference type="InterPro" id="IPR008271">
    <property type="entry name" value="Ser/Thr_kinase_AS"/>
</dbReference>
<dbReference type="InterPro" id="IPR000719">
    <property type="entry name" value="Prot_kinase_dom"/>
</dbReference>
<feature type="region of interest" description="Disordered" evidence="7">
    <location>
        <begin position="67"/>
        <end position="113"/>
    </location>
</feature>
<dbReference type="InterPro" id="IPR017441">
    <property type="entry name" value="Protein_kinase_ATP_BS"/>
</dbReference>
<dbReference type="GO" id="GO:0000196">
    <property type="term" value="P:cell integrity MAPK cascade"/>
    <property type="evidence" value="ECO:0007669"/>
    <property type="project" value="UniProtKB-ARBA"/>
</dbReference>
<evidence type="ECO:0000256" key="3">
    <source>
        <dbReference type="ARBA" id="ARBA00022741"/>
    </source>
</evidence>
<dbReference type="Pfam" id="PF00069">
    <property type="entry name" value="Pkinase"/>
    <property type="match status" value="1"/>
</dbReference>
<dbReference type="Gene3D" id="1.10.510.10">
    <property type="entry name" value="Transferase(Phosphotransferase) domain 1"/>
    <property type="match status" value="1"/>
</dbReference>
<dbReference type="SUPFAM" id="SSF56112">
    <property type="entry name" value="Protein kinase-like (PK-like)"/>
    <property type="match status" value="1"/>
</dbReference>
<feature type="compositionally biased region" description="Low complexity" evidence="7">
    <location>
        <begin position="81"/>
        <end position="100"/>
    </location>
</feature>
<evidence type="ECO:0000256" key="6">
    <source>
        <dbReference type="PROSITE-ProRule" id="PRU10141"/>
    </source>
</evidence>
<feature type="region of interest" description="Disordered" evidence="7">
    <location>
        <begin position="1"/>
        <end position="44"/>
    </location>
</feature>
<dbReference type="FunFam" id="1.10.510.10:FF:000182">
    <property type="entry name" value="MAP kinase kinase kinase mkh1"/>
    <property type="match status" value="1"/>
</dbReference>
<keyword evidence="2" id="KW-0808">Transferase</keyword>
<organism evidence="9 10">
    <name type="scientific">Malassezia vespertilionis</name>
    <dbReference type="NCBI Taxonomy" id="2020962"/>
    <lineage>
        <taxon>Eukaryota</taxon>
        <taxon>Fungi</taxon>
        <taxon>Dikarya</taxon>
        <taxon>Basidiomycota</taxon>
        <taxon>Ustilaginomycotina</taxon>
        <taxon>Malasseziomycetes</taxon>
        <taxon>Malasseziales</taxon>
        <taxon>Malasseziaceae</taxon>
        <taxon>Malassezia</taxon>
    </lineage>
</organism>
<keyword evidence="3 6" id="KW-0547">Nucleotide-binding</keyword>
<evidence type="ECO:0000256" key="1">
    <source>
        <dbReference type="ARBA" id="ARBA00006529"/>
    </source>
</evidence>
<dbReference type="PANTHER" id="PTHR48016">
    <property type="entry name" value="MAP KINASE KINASE KINASE SSK2-RELATED-RELATED"/>
    <property type="match status" value="1"/>
</dbReference>
<dbReference type="GO" id="GO:0005524">
    <property type="term" value="F:ATP binding"/>
    <property type="evidence" value="ECO:0007669"/>
    <property type="project" value="UniProtKB-UniRule"/>
</dbReference>
<dbReference type="OrthoDB" id="266718at2759"/>
<dbReference type="PROSITE" id="PS50011">
    <property type="entry name" value="PROTEIN_KINASE_DOM"/>
    <property type="match status" value="1"/>
</dbReference>
<feature type="compositionally biased region" description="Low complexity" evidence="7">
    <location>
        <begin position="1"/>
        <end position="16"/>
    </location>
</feature>
<feature type="compositionally biased region" description="Low complexity" evidence="7">
    <location>
        <begin position="461"/>
        <end position="474"/>
    </location>
</feature>
<keyword evidence="10" id="KW-1185">Reference proteome</keyword>
<dbReference type="SMART" id="SM00220">
    <property type="entry name" value="S_TKc"/>
    <property type="match status" value="1"/>
</dbReference>
<feature type="compositionally biased region" description="Polar residues" evidence="7">
    <location>
        <begin position="411"/>
        <end position="434"/>
    </location>
</feature>
<protein>
    <recommendedName>
        <fullName evidence="8">Protein kinase domain-containing protein</fullName>
    </recommendedName>
</protein>
<feature type="region of interest" description="Disordered" evidence="7">
    <location>
        <begin position="651"/>
        <end position="705"/>
    </location>
</feature>
<dbReference type="InterPro" id="IPR011009">
    <property type="entry name" value="Kinase-like_dom_sf"/>
</dbReference>
<dbReference type="EMBL" id="KZ454988">
    <property type="protein sequence ID" value="PKI85216.1"/>
    <property type="molecule type" value="Genomic_DNA"/>
</dbReference>
<proteinExistence type="inferred from homology"/>
<name>A0A2N1JFC4_9BASI</name>
<dbReference type="PROSITE" id="PS00108">
    <property type="entry name" value="PROTEIN_KINASE_ST"/>
    <property type="match status" value="1"/>
</dbReference>
<dbReference type="FunFam" id="3.30.200.20:FF:000387">
    <property type="entry name" value="Serine/threonine-protein kinase STE11"/>
    <property type="match status" value="1"/>
</dbReference>
<evidence type="ECO:0000256" key="7">
    <source>
        <dbReference type="SAM" id="MobiDB-lite"/>
    </source>
</evidence>
<keyword evidence="4" id="KW-0418">Kinase</keyword>
<feature type="region of interest" description="Disordered" evidence="7">
    <location>
        <begin position="591"/>
        <end position="615"/>
    </location>
</feature>
<dbReference type="InterPro" id="IPR050538">
    <property type="entry name" value="MAP_kinase_kinase_kinase"/>
</dbReference>
<dbReference type="STRING" id="2020962.A0A2N1JFC4"/>
<dbReference type="AlphaFoldDB" id="A0A2N1JFC4"/>
<feature type="binding site" evidence="6">
    <location>
        <position position="801"/>
    </location>
    <ligand>
        <name>ATP</name>
        <dbReference type="ChEBI" id="CHEBI:30616"/>
    </ligand>
</feature>
<dbReference type="PROSITE" id="PS00107">
    <property type="entry name" value="PROTEIN_KINASE_ATP"/>
    <property type="match status" value="1"/>
</dbReference>